<feature type="compositionally biased region" description="Polar residues" evidence="1">
    <location>
        <begin position="1"/>
        <end position="15"/>
    </location>
</feature>
<name>A0AAV4CNU2_9GAST</name>
<reference evidence="2 3" key="1">
    <citation type="journal article" date="2021" name="Elife">
        <title>Chloroplast acquisition without the gene transfer in kleptoplastic sea slugs, Plakobranchus ocellatus.</title>
        <authorList>
            <person name="Maeda T."/>
            <person name="Takahashi S."/>
            <person name="Yoshida T."/>
            <person name="Shimamura S."/>
            <person name="Takaki Y."/>
            <person name="Nagai Y."/>
            <person name="Toyoda A."/>
            <person name="Suzuki Y."/>
            <person name="Arimoto A."/>
            <person name="Ishii H."/>
            <person name="Satoh N."/>
            <person name="Nishiyama T."/>
            <person name="Hasebe M."/>
            <person name="Maruyama T."/>
            <person name="Minagawa J."/>
            <person name="Obokata J."/>
            <person name="Shigenobu S."/>
        </authorList>
    </citation>
    <scope>NUCLEOTIDE SEQUENCE [LARGE SCALE GENOMIC DNA]</scope>
</reference>
<dbReference type="Proteomes" id="UP000735302">
    <property type="component" value="Unassembled WGS sequence"/>
</dbReference>
<sequence>MSNSSGTRMQTATTEGQKDQANHGKLPQGLLVVVVVVGVICGGRWGCGCGGRHGYSCSGEISDGDGGSNERG</sequence>
<comment type="caution">
    <text evidence="2">The sequence shown here is derived from an EMBL/GenBank/DDBJ whole genome shotgun (WGS) entry which is preliminary data.</text>
</comment>
<dbReference type="AlphaFoldDB" id="A0AAV4CNU2"/>
<protein>
    <submittedName>
        <fullName evidence="2">Uncharacterized protein</fullName>
    </submittedName>
</protein>
<gene>
    <name evidence="2" type="ORF">PoB_006003700</name>
</gene>
<organism evidence="2 3">
    <name type="scientific">Plakobranchus ocellatus</name>
    <dbReference type="NCBI Taxonomy" id="259542"/>
    <lineage>
        <taxon>Eukaryota</taxon>
        <taxon>Metazoa</taxon>
        <taxon>Spiralia</taxon>
        <taxon>Lophotrochozoa</taxon>
        <taxon>Mollusca</taxon>
        <taxon>Gastropoda</taxon>
        <taxon>Heterobranchia</taxon>
        <taxon>Euthyneura</taxon>
        <taxon>Panpulmonata</taxon>
        <taxon>Sacoglossa</taxon>
        <taxon>Placobranchoidea</taxon>
        <taxon>Plakobranchidae</taxon>
        <taxon>Plakobranchus</taxon>
    </lineage>
</organism>
<evidence type="ECO:0000313" key="2">
    <source>
        <dbReference type="EMBL" id="GFO33532.1"/>
    </source>
</evidence>
<evidence type="ECO:0000256" key="1">
    <source>
        <dbReference type="SAM" id="MobiDB-lite"/>
    </source>
</evidence>
<dbReference type="EMBL" id="BLXT01006781">
    <property type="protein sequence ID" value="GFO33532.1"/>
    <property type="molecule type" value="Genomic_DNA"/>
</dbReference>
<evidence type="ECO:0000313" key="3">
    <source>
        <dbReference type="Proteomes" id="UP000735302"/>
    </source>
</evidence>
<keyword evidence="3" id="KW-1185">Reference proteome</keyword>
<feature type="region of interest" description="Disordered" evidence="1">
    <location>
        <begin position="1"/>
        <end position="23"/>
    </location>
</feature>
<proteinExistence type="predicted"/>
<accession>A0AAV4CNU2</accession>